<name>V4KHM8_EUTSA</name>
<evidence type="ECO:0000313" key="3">
    <source>
        <dbReference type="Proteomes" id="UP000030689"/>
    </source>
</evidence>
<evidence type="ECO:0000259" key="1">
    <source>
        <dbReference type="Pfam" id="PF13456"/>
    </source>
</evidence>
<accession>V4KHM8</accession>
<protein>
    <recommendedName>
        <fullName evidence="1">RNase H type-1 domain-containing protein</fullName>
    </recommendedName>
</protein>
<reference evidence="2 3" key="1">
    <citation type="journal article" date="2013" name="Front. Plant Sci.">
        <title>The Reference Genome of the Halophytic Plant Eutrema salsugineum.</title>
        <authorList>
            <person name="Yang R."/>
            <person name="Jarvis D.E."/>
            <person name="Chen H."/>
            <person name="Beilstein M.A."/>
            <person name="Grimwood J."/>
            <person name="Jenkins J."/>
            <person name="Shu S."/>
            <person name="Prochnik S."/>
            <person name="Xin M."/>
            <person name="Ma C."/>
            <person name="Schmutz J."/>
            <person name="Wing R.A."/>
            <person name="Mitchell-Olds T."/>
            <person name="Schumaker K.S."/>
            <person name="Wang X."/>
        </authorList>
    </citation>
    <scope>NUCLEOTIDE SEQUENCE [LARGE SCALE GENOMIC DNA]</scope>
</reference>
<feature type="domain" description="RNase H type-1" evidence="1">
    <location>
        <begin position="113"/>
        <end position="191"/>
    </location>
</feature>
<dbReference type="PANTHER" id="PTHR34146">
    <property type="entry name" value="POLYNUCLEOTIDYL TRANSFERASE, RIBONUCLEASE H-LIKE SUPERFAMILY PROTEIN-RELATED"/>
    <property type="match status" value="1"/>
</dbReference>
<dbReference type="InterPro" id="IPR044730">
    <property type="entry name" value="RNase_H-like_dom_plant"/>
</dbReference>
<dbReference type="Proteomes" id="UP000030689">
    <property type="component" value="Unassembled WGS sequence"/>
</dbReference>
<dbReference type="InterPro" id="IPR002156">
    <property type="entry name" value="RNaseH_domain"/>
</dbReference>
<sequence length="238" mass="26567">MDHNCHLCGEHQEMLNHILFQCRVSNEIWKLAPLHAPPGDTLEISTLIKNMNERLLCSPAKQDASLISFVAWRIWKMRNMLIFKNKKDFIPQPPQIQSIQYVFSHGNKFCCFVDASWTSPQTCAGIAWALYKTNGQKVMYGSSSIAPVPTPLAAESHALLMAVKEISKLAYQKVLFVGDNNLLFQTLRPRQLWLLWPSLLSSISLSLISSFLSVSSLQALSASVSVSSPTLSFISLSA</sequence>
<dbReference type="SUPFAM" id="SSF53098">
    <property type="entry name" value="Ribonuclease H-like"/>
    <property type="match status" value="1"/>
</dbReference>
<keyword evidence="3" id="KW-1185">Reference proteome</keyword>
<dbReference type="AlphaFoldDB" id="V4KHM8"/>
<gene>
    <name evidence="2" type="ORF">EUTSA_v10012119mg</name>
</gene>
<dbReference type="InterPro" id="IPR036397">
    <property type="entry name" value="RNaseH_sf"/>
</dbReference>
<dbReference type="GO" id="GO:0003676">
    <property type="term" value="F:nucleic acid binding"/>
    <property type="evidence" value="ECO:0007669"/>
    <property type="project" value="InterPro"/>
</dbReference>
<dbReference type="EMBL" id="KI517809">
    <property type="protein sequence ID" value="ESQ30699.1"/>
    <property type="molecule type" value="Genomic_DNA"/>
</dbReference>
<dbReference type="GO" id="GO:0004523">
    <property type="term" value="F:RNA-DNA hybrid ribonuclease activity"/>
    <property type="evidence" value="ECO:0007669"/>
    <property type="project" value="InterPro"/>
</dbReference>
<dbReference type="InterPro" id="IPR012337">
    <property type="entry name" value="RNaseH-like_sf"/>
</dbReference>
<dbReference type="Gene3D" id="3.30.420.10">
    <property type="entry name" value="Ribonuclease H-like superfamily/Ribonuclease H"/>
    <property type="match status" value="1"/>
</dbReference>
<dbReference type="eggNOG" id="KOG1075">
    <property type="taxonomic scope" value="Eukaryota"/>
</dbReference>
<dbReference type="Gramene" id="ESQ30699">
    <property type="protein sequence ID" value="ESQ30699"/>
    <property type="gene ID" value="EUTSA_v10012119mg"/>
</dbReference>
<dbReference type="CDD" id="cd06222">
    <property type="entry name" value="RNase_H_like"/>
    <property type="match status" value="1"/>
</dbReference>
<dbReference type="KEGG" id="eus:EUTSA_v10012119mg"/>
<proteinExistence type="predicted"/>
<dbReference type="PANTHER" id="PTHR34146:SF3">
    <property type="entry name" value="POLYNUCLEOTIDYL TRANSFERASE, RIBONUCLEASE H-LIKE SUPERFAMILY PROTEIN"/>
    <property type="match status" value="1"/>
</dbReference>
<dbReference type="Pfam" id="PF13456">
    <property type="entry name" value="RVT_3"/>
    <property type="match status" value="1"/>
</dbReference>
<evidence type="ECO:0000313" key="2">
    <source>
        <dbReference type="EMBL" id="ESQ30699.1"/>
    </source>
</evidence>
<organism evidence="2 3">
    <name type="scientific">Eutrema salsugineum</name>
    <name type="common">Saltwater cress</name>
    <name type="synonym">Sisymbrium salsugineum</name>
    <dbReference type="NCBI Taxonomy" id="72664"/>
    <lineage>
        <taxon>Eukaryota</taxon>
        <taxon>Viridiplantae</taxon>
        <taxon>Streptophyta</taxon>
        <taxon>Embryophyta</taxon>
        <taxon>Tracheophyta</taxon>
        <taxon>Spermatophyta</taxon>
        <taxon>Magnoliopsida</taxon>
        <taxon>eudicotyledons</taxon>
        <taxon>Gunneridae</taxon>
        <taxon>Pentapetalae</taxon>
        <taxon>rosids</taxon>
        <taxon>malvids</taxon>
        <taxon>Brassicales</taxon>
        <taxon>Brassicaceae</taxon>
        <taxon>Eutremeae</taxon>
        <taxon>Eutrema</taxon>
    </lineage>
</organism>